<evidence type="ECO:0000256" key="4">
    <source>
        <dbReference type="ARBA" id="ARBA00023136"/>
    </source>
</evidence>
<feature type="transmembrane region" description="Helical" evidence="5">
    <location>
        <begin position="7"/>
        <end position="25"/>
    </location>
</feature>
<dbReference type="EMBL" id="SMSE01000002">
    <property type="protein sequence ID" value="TDG13521.1"/>
    <property type="molecule type" value="Genomic_DNA"/>
</dbReference>
<keyword evidence="3 5" id="KW-1133">Transmembrane helix</keyword>
<keyword evidence="1" id="KW-1003">Cell membrane</keyword>
<dbReference type="AlphaFoldDB" id="A0A4R5LRN4"/>
<evidence type="ECO:0000256" key="5">
    <source>
        <dbReference type="SAM" id="Phobius"/>
    </source>
</evidence>
<dbReference type="OrthoDB" id="6121208at2"/>
<comment type="caution">
    <text evidence="7">The sequence shown here is derived from an EMBL/GenBank/DDBJ whole genome shotgun (WGS) entry which is preliminary data.</text>
</comment>
<evidence type="ECO:0000256" key="3">
    <source>
        <dbReference type="ARBA" id="ARBA00022989"/>
    </source>
</evidence>
<evidence type="ECO:0000313" key="7">
    <source>
        <dbReference type="EMBL" id="TDG13521.1"/>
    </source>
</evidence>
<organism evidence="7 8">
    <name type="scientific">Seongchinamella unica</name>
    <dbReference type="NCBI Taxonomy" id="2547392"/>
    <lineage>
        <taxon>Bacteria</taxon>
        <taxon>Pseudomonadati</taxon>
        <taxon>Pseudomonadota</taxon>
        <taxon>Gammaproteobacteria</taxon>
        <taxon>Cellvibrionales</taxon>
        <taxon>Halieaceae</taxon>
        <taxon>Seongchinamella</taxon>
    </lineage>
</organism>
<dbReference type="RefSeq" id="WP_133211575.1">
    <property type="nucleotide sequence ID" value="NZ_SMSE01000002.1"/>
</dbReference>
<dbReference type="Proteomes" id="UP000295554">
    <property type="component" value="Unassembled WGS sequence"/>
</dbReference>
<reference evidence="7 8" key="1">
    <citation type="submission" date="2019-03" db="EMBL/GenBank/DDBJ databases">
        <title>Seongchinamella monodicae gen. nov., sp. nov., a novel member of the Gammaproteobacteria isolated from a tidal mudflat of beach.</title>
        <authorList>
            <person name="Yang H.G."/>
            <person name="Kang J.W."/>
            <person name="Lee S.D."/>
        </authorList>
    </citation>
    <scope>NUCLEOTIDE SEQUENCE [LARGE SCALE GENOMIC DNA]</scope>
    <source>
        <strain evidence="7 8">GH4-78</strain>
    </source>
</reference>
<feature type="transmembrane region" description="Helical" evidence="5">
    <location>
        <begin position="45"/>
        <end position="69"/>
    </location>
</feature>
<feature type="domain" description="Lipopolysaccharide assembly protein A" evidence="6">
    <location>
        <begin position="26"/>
        <end position="90"/>
    </location>
</feature>
<evidence type="ECO:0000259" key="6">
    <source>
        <dbReference type="Pfam" id="PF06305"/>
    </source>
</evidence>
<protein>
    <submittedName>
        <fullName evidence="7">LapA family protein</fullName>
    </submittedName>
</protein>
<evidence type="ECO:0000313" key="8">
    <source>
        <dbReference type="Proteomes" id="UP000295554"/>
    </source>
</evidence>
<keyword evidence="4 5" id="KW-0472">Membrane</keyword>
<dbReference type="InterPro" id="IPR010445">
    <property type="entry name" value="LapA_dom"/>
</dbReference>
<evidence type="ECO:0000256" key="2">
    <source>
        <dbReference type="ARBA" id="ARBA00022692"/>
    </source>
</evidence>
<name>A0A4R5LRN4_9GAMM</name>
<keyword evidence="8" id="KW-1185">Reference proteome</keyword>
<sequence length="101" mass="11015">MKLLRNLLYLALVVAMAAVGVLFALQNEMPVPLDLLIVNFEPRSLALWLLIAFALGGLLGMLMSSLLVLRTRAALASTNRQLARSRAELNKLRTAGLKDGE</sequence>
<accession>A0A4R5LRN4</accession>
<dbReference type="Pfam" id="PF06305">
    <property type="entry name" value="LapA_dom"/>
    <property type="match status" value="1"/>
</dbReference>
<proteinExistence type="predicted"/>
<keyword evidence="2 5" id="KW-0812">Transmembrane</keyword>
<gene>
    <name evidence="7" type="ORF">E2F43_08265</name>
</gene>
<evidence type="ECO:0000256" key="1">
    <source>
        <dbReference type="ARBA" id="ARBA00022475"/>
    </source>
</evidence>
<dbReference type="GO" id="GO:0005886">
    <property type="term" value="C:plasma membrane"/>
    <property type="evidence" value="ECO:0007669"/>
    <property type="project" value="InterPro"/>
</dbReference>